<evidence type="ECO:0000256" key="1">
    <source>
        <dbReference type="SAM" id="MobiDB-lite"/>
    </source>
</evidence>
<gene>
    <name evidence="2" type="ORF">EYF80_004250</name>
</gene>
<name>A0A4Z2J6G6_9TELE</name>
<feature type="region of interest" description="Disordered" evidence="1">
    <location>
        <begin position="36"/>
        <end position="63"/>
    </location>
</feature>
<protein>
    <submittedName>
        <fullName evidence="2">Uncharacterized protein</fullName>
    </submittedName>
</protein>
<evidence type="ECO:0000313" key="3">
    <source>
        <dbReference type="Proteomes" id="UP000314294"/>
    </source>
</evidence>
<proteinExistence type="predicted"/>
<reference evidence="2 3" key="1">
    <citation type="submission" date="2019-03" db="EMBL/GenBank/DDBJ databases">
        <title>First draft genome of Liparis tanakae, snailfish: a comprehensive survey of snailfish specific genes.</title>
        <authorList>
            <person name="Kim W."/>
            <person name="Song I."/>
            <person name="Jeong J.-H."/>
            <person name="Kim D."/>
            <person name="Kim S."/>
            <person name="Ryu S."/>
            <person name="Song J.Y."/>
            <person name="Lee S.K."/>
        </authorList>
    </citation>
    <scope>NUCLEOTIDE SEQUENCE [LARGE SCALE GENOMIC DNA]</scope>
    <source>
        <tissue evidence="2">Muscle</tissue>
    </source>
</reference>
<accession>A0A4Z2J6G6</accession>
<dbReference type="Proteomes" id="UP000314294">
    <property type="component" value="Unassembled WGS sequence"/>
</dbReference>
<keyword evidence="3" id="KW-1185">Reference proteome</keyword>
<feature type="compositionally biased region" description="Basic and acidic residues" evidence="1">
    <location>
        <begin position="39"/>
        <end position="63"/>
    </location>
</feature>
<sequence length="130" mass="14735">MSHRMHVESVYTQIEGRQVHVLKHLLEGLAMATLNVNDLPRDEDGKKESLKQEKGKDSTDIEKDNMWIELEQKGGAVAPQAVRWGCPLETHTITNDQYCTSTVFTDTSSVTTRLPVPYRVINAMPRTQLQ</sequence>
<evidence type="ECO:0000313" key="2">
    <source>
        <dbReference type="EMBL" id="TNN85617.1"/>
    </source>
</evidence>
<comment type="caution">
    <text evidence="2">The sequence shown here is derived from an EMBL/GenBank/DDBJ whole genome shotgun (WGS) entry which is preliminary data.</text>
</comment>
<organism evidence="2 3">
    <name type="scientific">Liparis tanakae</name>
    <name type="common">Tanaka's snailfish</name>
    <dbReference type="NCBI Taxonomy" id="230148"/>
    <lineage>
        <taxon>Eukaryota</taxon>
        <taxon>Metazoa</taxon>
        <taxon>Chordata</taxon>
        <taxon>Craniata</taxon>
        <taxon>Vertebrata</taxon>
        <taxon>Euteleostomi</taxon>
        <taxon>Actinopterygii</taxon>
        <taxon>Neopterygii</taxon>
        <taxon>Teleostei</taxon>
        <taxon>Neoteleostei</taxon>
        <taxon>Acanthomorphata</taxon>
        <taxon>Eupercaria</taxon>
        <taxon>Perciformes</taxon>
        <taxon>Cottioidei</taxon>
        <taxon>Cottales</taxon>
        <taxon>Liparidae</taxon>
        <taxon>Liparis</taxon>
    </lineage>
</organism>
<dbReference type="EMBL" id="SRLO01000020">
    <property type="protein sequence ID" value="TNN85617.1"/>
    <property type="molecule type" value="Genomic_DNA"/>
</dbReference>
<dbReference type="AlphaFoldDB" id="A0A4Z2J6G6"/>